<accession>A0A5C5Y0R0</accession>
<keyword evidence="1" id="KW-0805">Transcription regulation</keyword>
<dbReference type="OrthoDB" id="9795616at2"/>
<dbReference type="PANTHER" id="PTHR30146">
    <property type="entry name" value="LACI-RELATED TRANSCRIPTIONAL REPRESSOR"/>
    <property type="match status" value="1"/>
</dbReference>
<proteinExistence type="predicted"/>
<dbReference type="Gene3D" id="1.10.10.60">
    <property type="entry name" value="Homeodomain-like"/>
    <property type="match status" value="1"/>
</dbReference>
<dbReference type="SUPFAM" id="SSF46689">
    <property type="entry name" value="Homeodomain-like"/>
    <property type="match status" value="2"/>
</dbReference>
<dbReference type="GO" id="GO:0003700">
    <property type="term" value="F:DNA-binding transcription factor activity"/>
    <property type="evidence" value="ECO:0007669"/>
    <property type="project" value="InterPro"/>
</dbReference>
<dbReference type="InterPro" id="IPR009057">
    <property type="entry name" value="Homeodomain-like_sf"/>
</dbReference>
<dbReference type="AlphaFoldDB" id="A0A5C5Y0R0"/>
<dbReference type="GO" id="GO:0000976">
    <property type="term" value="F:transcription cis-regulatory region binding"/>
    <property type="evidence" value="ECO:0007669"/>
    <property type="project" value="TreeGrafter"/>
</dbReference>
<keyword evidence="2" id="KW-0238">DNA-binding</keyword>
<dbReference type="Gene3D" id="3.40.50.2300">
    <property type="match status" value="2"/>
</dbReference>
<feature type="domain" description="HTH araC/xylS-type" evidence="4">
    <location>
        <begin position="282"/>
        <end position="380"/>
    </location>
</feature>
<dbReference type="Pfam" id="PF13377">
    <property type="entry name" value="Peripla_BP_3"/>
    <property type="match status" value="1"/>
</dbReference>
<dbReference type="EMBL" id="SJPL01000001">
    <property type="protein sequence ID" value="TWT68790.1"/>
    <property type="molecule type" value="Genomic_DNA"/>
</dbReference>
<dbReference type="PANTHER" id="PTHR30146:SF24">
    <property type="entry name" value="XYLOSE OPERON REGULATORY PROTEIN"/>
    <property type="match status" value="1"/>
</dbReference>
<reference evidence="5 6" key="1">
    <citation type="submission" date="2019-02" db="EMBL/GenBank/DDBJ databases">
        <title>Deep-cultivation of Planctomycetes and their phenomic and genomic characterization uncovers novel biology.</title>
        <authorList>
            <person name="Wiegand S."/>
            <person name="Jogler M."/>
            <person name="Boedeker C."/>
            <person name="Pinto D."/>
            <person name="Vollmers J."/>
            <person name="Rivas-Marin E."/>
            <person name="Kohn T."/>
            <person name="Peeters S.H."/>
            <person name="Heuer A."/>
            <person name="Rast P."/>
            <person name="Oberbeckmann S."/>
            <person name="Bunk B."/>
            <person name="Jeske O."/>
            <person name="Meyerdierks A."/>
            <person name="Storesund J.E."/>
            <person name="Kallscheuer N."/>
            <person name="Luecker S."/>
            <person name="Lage O.M."/>
            <person name="Pohl T."/>
            <person name="Merkel B.J."/>
            <person name="Hornburger P."/>
            <person name="Mueller R.-W."/>
            <person name="Bruemmer F."/>
            <person name="Labrenz M."/>
            <person name="Spormann A.M."/>
            <person name="Op Den Camp H."/>
            <person name="Overmann J."/>
            <person name="Amann R."/>
            <person name="Jetten M.S.M."/>
            <person name="Mascher T."/>
            <person name="Medema M.H."/>
            <person name="Devos D.P."/>
            <person name="Kaster A.-K."/>
            <person name="Ovreas L."/>
            <person name="Rohde M."/>
            <person name="Galperin M.Y."/>
            <person name="Jogler C."/>
        </authorList>
    </citation>
    <scope>NUCLEOTIDE SEQUENCE [LARGE SCALE GENOMIC DNA]</scope>
    <source>
        <strain evidence="5 6">Pan14r</strain>
    </source>
</reference>
<evidence type="ECO:0000256" key="1">
    <source>
        <dbReference type="ARBA" id="ARBA00023015"/>
    </source>
</evidence>
<evidence type="ECO:0000256" key="2">
    <source>
        <dbReference type="ARBA" id="ARBA00023125"/>
    </source>
</evidence>
<dbReference type="InterPro" id="IPR046335">
    <property type="entry name" value="LacI/GalR-like_sensor"/>
</dbReference>
<dbReference type="Pfam" id="PF12833">
    <property type="entry name" value="HTH_18"/>
    <property type="match status" value="1"/>
</dbReference>
<dbReference type="InterPro" id="IPR028082">
    <property type="entry name" value="Peripla_BP_I"/>
</dbReference>
<dbReference type="PROSITE" id="PS01124">
    <property type="entry name" value="HTH_ARAC_FAMILY_2"/>
    <property type="match status" value="1"/>
</dbReference>
<comment type="caution">
    <text evidence="5">The sequence shown here is derived from an EMBL/GenBank/DDBJ whole genome shotgun (WGS) entry which is preliminary data.</text>
</comment>
<keyword evidence="3" id="KW-0804">Transcription</keyword>
<dbReference type="InterPro" id="IPR018060">
    <property type="entry name" value="HTH_AraC"/>
</dbReference>
<sequence length="382" mass="43415">MPRRSVALLIETSNSYSRGVLEGIVDYVRKHERWAIYLPEQERGGKPPPWLPRWNGDGIIARIENDAIADALRRKKIPVVDVSAARQLPNIPWVETDDTAIAAMAIRHLADRGFRHLAFCGDPGFNWSNWRREQFNRLANEHDIIAHTYDTLSRTDPKYSWNREKRGLAAWLKKLPRPVGILACYDIQAQKVLEVCREIGIAVPEQAAVLGVDNDLLLCELADPPLSSIICNTRRTGYEAAAMLDQMMTGEDFGSKRVLIPPLGIQTRQSTDVLAIDDPDIAAALRYIRENALDGINVADVVRHVPLSRRVLESRFQKMLGRTPHEEITRLKIDRIKELLTDTDLSLAQIAVRTGFEHDEYMCVFFRKAVGVPPGKYRQQRR</sequence>
<evidence type="ECO:0000256" key="3">
    <source>
        <dbReference type="ARBA" id="ARBA00023163"/>
    </source>
</evidence>
<gene>
    <name evidence="5" type="primary">xylR_4</name>
    <name evidence="5" type="ORF">Pan14r_10370</name>
</gene>
<dbReference type="InterPro" id="IPR054031">
    <property type="entry name" value="XylR_PBP1"/>
</dbReference>
<keyword evidence="6" id="KW-1185">Reference proteome</keyword>
<evidence type="ECO:0000313" key="6">
    <source>
        <dbReference type="Proteomes" id="UP000317238"/>
    </source>
</evidence>
<dbReference type="SMART" id="SM00342">
    <property type="entry name" value="HTH_ARAC"/>
    <property type="match status" value="1"/>
</dbReference>
<dbReference type="Proteomes" id="UP000317238">
    <property type="component" value="Unassembled WGS sequence"/>
</dbReference>
<evidence type="ECO:0000259" key="4">
    <source>
        <dbReference type="PROSITE" id="PS01124"/>
    </source>
</evidence>
<protein>
    <submittedName>
        <fullName evidence="5">Xylose operon regulatory protein</fullName>
    </submittedName>
</protein>
<name>A0A5C5Y0R0_9PLAN</name>
<dbReference type="CDD" id="cd01543">
    <property type="entry name" value="PBP1_XylR"/>
    <property type="match status" value="1"/>
</dbReference>
<dbReference type="RefSeq" id="WP_146438516.1">
    <property type="nucleotide sequence ID" value="NZ_SJPL01000001.1"/>
</dbReference>
<dbReference type="Pfam" id="PF22177">
    <property type="entry name" value="PBP1_XylR"/>
    <property type="match status" value="1"/>
</dbReference>
<dbReference type="SUPFAM" id="SSF53822">
    <property type="entry name" value="Periplasmic binding protein-like I"/>
    <property type="match status" value="1"/>
</dbReference>
<evidence type="ECO:0000313" key="5">
    <source>
        <dbReference type="EMBL" id="TWT68790.1"/>
    </source>
</evidence>
<organism evidence="5 6">
    <name type="scientific">Crateriforma conspicua</name>
    <dbReference type="NCBI Taxonomy" id="2527996"/>
    <lineage>
        <taxon>Bacteria</taxon>
        <taxon>Pseudomonadati</taxon>
        <taxon>Planctomycetota</taxon>
        <taxon>Planctomycetia</taxon>
        <taxon>Planctomycetales</taxon>
        <taxon>Planctomycetaceae</taxon>
        <taxon>Crateriforma</taxon>
    </lineage>
</organism>